<name>A0A6P3VAK0_OCTDE</name>
<evidence type="ECO:0000256" key="8">
    <source>
        <dbReference type="ARBA" id="ARBA00022927"/>
    </source>
</evidence>
<comment type="catalytic activity">
    <reaction evidence="34">
        <text>L-tyrosylglycine(out) + H(+)(out) = L-tyrosylglycine(in) + H(+)(in)</text>
        <dbReference type="Rhea" id="RHEA:71711"/>
        <dbReference type="ChEBI" id="CHEBI:15378"/>
        <dbReference type="ChEBI" id="CHEBI:191210"/>
    </reaction>
    <physiologicalReaction direction="left-to-right" evidence="34">
        <dbReference type="Rhea" id="RHEA:71712"/>
    </physiologicalReaction>
</comment>
<evidence type="ECO:0000256" key="32">
    <source>
        <dbReference type="ARBA" id="ARBA00050390"/>
    </source>
</evidence>
<evidence type="ECO:0000256" key="13">
    <source>
        <dbReference type="ARBA" id="ARBA00023522"/>
    </source>
</evidence>
<comment type="catalytic activity">
    <reaction evidence="29">
        <text>L-alanyl-L-proline(out) + H(+)(out) = L-alanyl-L-proline(in) + H(+)(in)</text>
        <dbReference type="Rhea" id="RHEA:64420"/>
        <dbReference type="ChEBI" id="CHEBI:15378"/>
        <dbReference type="ChEBI" id="CHEBI:155848"/>
    </reaction>
    <physiologicalReaction direction="left-to-right" evidence="29">
        <dbReference type="Rhea" id="RHEA:64421"/>
    </physiologicalReaction>
</comment>
<evidence type="ECO:0000256" key="5">
    <source>
        <dbReference type="ARBA" id="ARBA00022692"/>
    </source>
</evidence>
<gene>
    <name evidence="49" type="primary">Slc15a1</name>
</gene>
<comment type="catalytic activity">
    <reaction evidence="41">
        <text>L-leucyl-L-proline(out) + H(+)(out) = L-leucyl-L-proline(in) + H(+)(in)</text>
        <dbReference type="Rhea" id="RHEA:64424"/>
        <dbReference type="ChEBI" id="CHEBI:15378"/>
        <dbReference type="ChEBI" id="CHEBI:155847"/>
    </reaction>
    <physiologicalReaction direction="left-to-right" evidence="41">
        <dbReference type="Rhea" id="RHEA:64425"/>
    </physiologicalReaction>
</comment>
<evidence type="ECO:0000256" key="45">
    <source>
        <dbReference type="ARBA" id="ARBA00083697"/>
    </source>
</evidence>
<feature type="transmembrane region" description="Helical" evidence="47">
    <location>
        <begin position="627"/>
        <end position="648"/>
    </location>
</feature>
<evidence type="ECO:0000256" key="23">
    <source>
        <dbReference type="ARBA" id="ARBA00036905"/>
    </source>
</evidence>
<evidence type="ECO:0000256" key="16">
    <source>
        <dbReference type="ARBA" id="ARBA00035846"/>
    </source>
</evidence>
<comment type="catalytic activity">
    <reaction evidence="31">
        <text>L-lysyl-glycine(out) + H(+)(out) = L-lysyl-glycine(in) + H(+)(in)</text>
        <dbReference type="Rhea" id="RHEA:71679"/>
        <dbReference type="ChEBI" id="CHEBI:15378"/>
        <dbReference type="ChEBI" id="CHEBI:191202"/>
    </reaction>
    <physiologicalReaction direction="left-to-right" evidence="31">
        <dbReference type="Rhea" id="RHEA:71680"/>
    </physiologicalReaction>
    <physiologicalReaction direction="right-to-left" evidence="31">
        <dbReference type="Rhea" id="RHEA:71681"/>
    </physiologicalReaction>
</comment>
<sequence>MGMSKSRTCIGYPLSIFFIVVNEFCERFSYYGMRALLVLYFRNFIGWDDNLSTAIYHTFVALCYLTPILGALIADSWLGKFKTIIWLSIVYTIGQGVISISSINDLTDHDHDGVPNKMPVHVALSMIGLILIALGTGGIKPCVSAFGGDQFEEGQEKQRNRFFSIFYLAINAGSLLSTIITPILRVQQCGIYSQQACYPLAFGVPAALMAVSLNNVVCTFAIKNRFRHRSKEFPKRKHWLDWAKEKYDERLITQIKMVVRVMFLFIPLPMFWALFDQQGSRWTLQATTMSGKIGAIEIQPDQMQTVNAILIVIMVPIFDAVIYPLIAKCGLNFTSLKRMTVGMFLAAMAFVVAAVVQVQIDKTLPVFPKAHQVQIKVLNIGNDNIIVSFPGETVTVDQMSQTDTYMTFDVDQLTSINMSSSGSQVTAVAHNFEQGHRHTLLVWTPSDYRVIKDGLNKKPDKGENGIRFVNTFNNAVNITMSGKVYEDVASHNASEYQFFSSGVKTFSISSTEFPQACPHDFQSSYLEFGSAYTYMIERQSDGCPGIKHFEDISPNTVNMALQIPQYFLLTCGEVVFSVTGLEFSYSQAPSNMKSVLQAGWLLTVAVGNIIVLIVAGAGRFSEQWAEYVLFAALLLVVCIIFSIMARFYTYVNPAEIEAQFDEEEKKKNAGKNDLHPMLESQTKM</sequence>
<comment type="subunit">
    <text evidence="14">Interacts (via extracellular domain region) with trypsin.</text>
</comment>
<evidence type="ECO:0000256" key="17">
    <source>
        <dbReference type="ARBA" id="ARBA00036064"/>
    </source>
</evidence>
<feature type="transmembrane region" description="Helical" evidence="47">
    <location>
        <begin position="164"/>
        <end position="186"/>
    </location>
</feature>
<evidence type="ECO:0000256" key="25">
    <source>
        <dbReference type="ARBA" id="ARBA00041329"/>
    </source>
</evidence>
<comment type="catalytic activity">
    <reaction evidence="35">
        <text>L-phenylalanyl-L-leucine(out) + H(+)(out) = L-phenylalanyl-L-leucine(in) + H(+)(in)</text>
        <dbReference type="Rhea" id="RHEA:71699"/>
        <dbReference type="ChEBI" id="CHEBI:15378"/>
        <dbReference type="ChEBI" id="CHEBI:190710"/>
    </reaction>
    <physiologicalReaction direction="left-to-right" evidence="35">
        <dbReference type="Rhea" id="RHEA:71700"/>
    </physiologicalReaction>
</comment>
<dbReference type="InterPro" id="IPR018456">
    <property type="entry name" value="PTR2_symporter_CS"/>
</dbReference>
<dbReference type="CTD" id="6564"/>
<keyword evidence="8" id="KW-0653">Protein transport</keyword>
<comment type="catalytic activity">
    <reaction evidence="22">
        <text>an L-amino acid tripeptide(out) + H(+)(out) = an L-amino acid tripeptide(in) + H(+)(in)</text>
        <dbReference type="Rhea" id="RHEA:64400"/>
        <dbReference type="ChEBI" id="CHEBI:15378"/>
        <dbReference type="ChEBI" id="CHEBI:155837"/>
    </reaction>
    <physiologicalReaction direction="left-to-right" evidence="22">
        <dbReference type="Rhea" id="RHEA:64401"/>
    </physiologicalReaction>
</comment>
<dbReference type="InParanoid" id="A0A6P3VAK0"/>
<evidence type="ECO:0000256" key="15">
    <source>
        <dbReference type="ARBA" id="ARBA00034998"/>
    </source>
</evidence>
<evidence type="ECO:0000256" key="9">
    <source>
        <dbReference type="ARBA" id="ARBA00022989"/>
    </source>
</evidence>
<feature type="transmembrane region" description="Helical" evidence="47">
    <location>
        <begin position="339"/>
        <end position="360"/>
    </location>
</feature>
<dbReference type="GO" id="GO:0015293">
    <property type="term" value="F:symporter activity"/>
    <property type="evidence" value="ECO:0007669"/>
    <property type="project" value="UniProtKB-KW"/>
</dbReference>
<evidence type="ECO:0000313" key="49">
    <source>
        <dbReference type="RefSeq" id="XP_012370197.2"/>
    </source>
</evidence>
<evidence type="ECO:0000256" key="4">
    <source>
        <dbReference type="ARBA" id="ARBA00022475"/>
    </source>
</evidence>
<evidence type="ECO:0000256" key="1">
    <source>
        <dbReference type="ARBA" id="ARBA00004424"/>
    </source>
</evidence>
<reference evidence="49" key="1">
    <citation type="submission" date="2025-08" db="UniProtKB">
        <authorList>
            <consortium name="RefSeq"/>
        </authorList>
    </citation>
    <scope>IDENTIFICATION</scope>
</reference>
<evidence type="ECO:0000256" key="43">
    <source>
        <dbReference type="ARBA" id="ARBA00052549"/>
    </source>
</evidence>
<feature type="transmembrane region" description="Helical" evidence="47">
    <location>
        <begin position="198"/>
        <end position="222"/>
    </location>
</feature>
<comment type="catalytic activity">
    <reaction evidence="40">
        <text>L-leucyl-L-leucine(out) + H(+)(out) = L-leucyl-L-leucine(in) + H(+)(in)</text>
        <dbReference type="Rhea" id="RHEA:71715"/>
        <dbReference type="ChEBI" id="CHEBI:15378"/>
        <dbReference type="ChEBI" id="CHEBI:191208"/>
    </reaction>
    <physiologicalReaction direction="left-to-right" evidence="40">
        <dbReference type="Rhea" id="RHEA:71716"/>
    </physiologicalReaction>
</comment>
<comment type="subcellular location">
    <subcellularLocation>
        <location evidence="1">Apical cell membrane</location>
        <topology evidence="1">Multi-pass membrane protein</topology>
    </subcellularLocation>
    <subcellularLocation>
        <location evidence="46">Membrane</location>
        <topology evidence="46">Multi-pass membrane protein</topology>
    </subcellularLocation>
</comment>
<feature type="transmembrane region" description="Helical" evidence="47">
    <location>
        <begin position="12"/>
        <end position="33"/>
    </location>
</feature>
<comment type="catalytic activity">
    <reaction evidence="32">
        <text>L-alanyl-L-valine(out) + H(+)(out) = L-alanyl-L-valine(in) + H(+)(in)</text>
        <dbReference type="Rhea" id="RHEA:72615"/>
        <dbReference type="ChEBI" id="CHEBI:15378"/>
        <dbReference type="ChEBI" id="CHEBI:192471"/>
    </reaction>
    <physiologicalReaction direction="left-to-right" evidence="32">
        <dbReference type="Rhea" id="RHEA:72616"/>
    </physiologicalReaction>
</comment>
<evidence type="ECO:0000256" key="20">
    <source>
        <dbReference type="ARBA" id="ARBA00036515"/>
    </source>
</evidence>
<feature type="transmembrane region" description="Helical" evidence="47">
    <location>
        <begin position="308"/>
        <end position="327"/>
    </location>
</feature>
<comment type="catalytic activity">
    <reaction evidence="19">
        <text>glycyl-L-aspartate(out) + 2 H(+)(out) = glycyl-L-aspartate(in) + 2 H(+)(in)</text>
        <dbReference type="Rhea" id="RHEA:71687"/>
        <dbReference type="ChEBI" id="CHEBI:15378"/>
        <dbReference type="ChEBI" id="CHEBI:191204"/>
    </reaction>
    <physiologicalReaction direction="left-to-right" evidence="19">
        <dbReference type="Rhea" id="RHEA:71688"/>
    </physiologicalReaction>
    <physiologicalReaction direction="right-to-left" evidence="19">
        <dbReference type="Rhea" id="RHEA:71689"/>
    </physiologicalReaction>
</comment>
<dbReference type="GeneID" id="101579676"/>
<dbReference type="FunFam" id="1.20.1250.20:FF:000049">
    <property type="entry name" value="Solute carrier family 15 member 2"/>
    <property type="match status" value="1"/>
</dbReference>
<evidence type="ECO:0000256" key="41">
    <source>
        <dbReference type="ARBA" id="ARBA00052153"/>
    </source>
</evidence>
<keyword evidence="7" id="KW-0571">Peptide transport</keyword>
<comment type="catalytic activity">
    <reaction evidence="13">
        <text>a dipeptide(out) + H(+)(out) = a dipeptide(in) + H(+)(in)</text>
        <dbReference type="Rhea" id="RHEA:64392"/>
        <dbReference type="ChEBI" id="CHEBI:15378"/>
        <dbReference type="ChEBI" id="CHEBI:90799"/>
    </reaction>
    <physiologicalReaction direction="left-to-right" evidence="13">
        <dbReference type="Rhea" id="RHEA:64393"/>
    </physiologicalReaction>
</comment>
<dbReference type="GO" id="GO:0006857">
    <property type="term" value="P:oligopeptide transport"/>
    <property type="evidence" value="ECO:0007669"/>
    <property type="project" value="InterPro"/>
</dbReference>
<evidence type="ECO:0000256" key="33">
    <source>
        <dbReference type="ARBA" id="ARBA00050915"/>
    </source>
</evidence>
<evidence type="ECO:0000256" key="44">
    <source>
        <dbReference type="ARBA" id="ARBA00052590"/>
    </source>
</evidence>
<dbReference type="SUPFAM" id="SSF103473">
    <property type="entry name" value="MFS general substrate transporter"/>
    <property type="match status" value="1"/>
</dbReference>
<keyword evidence="10 47" id="KW-0472">Membrane</keyword>
<dbReference type="FunCoup" id="A0A6P3VAK0">
    <property type="interactions" value="197"/>
</dbReference>
<comment type="catalytic activity">
    <reaction evidence="15">
        <text>carnosine(out) + H(+)(out) = carnosine(in) + H(+)(in)</text>
        <dbReference type="Rhea" id="RHEA:64404"/>
        <dbReference type="ChEBI" id="CHEBI:15378"/>
        <dbReference type="ChEBI" id="CHEBI:57485"/>
    </reaction>
    <physiologicalReaction direction="left-to-right" evidence="15">
        <dbReference type="Rhea" id="RHEA:64405"/>
    </physiologicalReaction>
</comment>
<keyword evidence="9 47" id="KW-1133">Transmembrane helix</keyword>
<evidence type="ECO:0000256" key="38">
    <source>
        <dbReference type="ARBA" id="ARBA00051804"/>
    </source>
</evidence>
<dbReference type="PROSITE" id="PS01023">
    <property type="entry name" value="PTR2_2"/>
    <property type="match status" value="1"/>
</dbReference>
<evidence type="ECO:0000256" key="7">
    <source>
        <dbReference type="ARBA" id="ARBA00022856"/>
    </source>
</evidence>
<evidence type="ECO:0000256" key="10">
    <source>
        <dbReference type="ARBA" id="ARBA00023136"/>
    </source>
</evidence>
<evidence type="ECO:0000256" key="28">
    <source>
        <dbReference type="ARBA" id="ARBA00045775"/>
    </source>
</evidence>
<evidence type="ECO:0000256" key="35">
    <source>
        <dbReference type="ARBA" id="ARBA00051459"/>
    </source>
</evidence>
<evidence type="ECO:0000256" key="40">
    <source>
        <dbReference type="ARBA" id="ARBA00052105"/>
    </source>
</evidence>
<evidence type="ECO:0000313" key="48">
    <source>
        <dbReference type="Proteomes" id="UP000515203"/>
    </source>
</evidence>
<comment type="catalytic activity">
    <reaction evidence="17">
        <text>glycyl-L-glutamate(out) + 2 H(+)(out) = glycyl-L-glutamate(in) + 2 H(+)(in)</text>
        <dbReference type="Rhea" id="RHEA:71691"/>
        <dbReference type="ChEBI" id="CHEBI:15378"/>
        <dbReference type="ChEBI" id="CHEBI:73784"/>
    </reaction>
    <physiologicalReaction direction="left-to-right" evidence="17">
        <dbReference type="Rhea" id="RHEA:71692"/>
    </physiologicalReaction>
</comment>
<dbReference type="Gene3D" id="1.20.1250.20">
    <property type="entry name" value="MFS general substrate transporter like domains"/>
    <property type="match status" value="3"/>
</dbReference>
<comment type="catalytic activity">
    <reaction evidence="23">
        <text>glycylglycyl-L-isoleucine(out) + H(+)(out) = glycylglycyl-L-isoleucine(in) + H(+)(in)</text>
        <dbReference type="Rhea" id="RHEA:64436"/>
        <dbReference type="ChEBI" id="CHEBI:15378"/>
        <dbReference type="ChEBI" id="CHEBI:155850"/>
    </reaction>
    <physiologicalReaction direction="left-to-right" evidence="23">
        <dbReference type="Rhea" id="RHEA:64437"/>
    </physiologicalReaction>
</comment>
<dbReference type="PANTHER" id="PTHR11654">
    <property type="entry name" value="OLIGOPEPTIDE TRANSPORTER-RELATED"/>
    <property type="match status" value="1"/>
</dbReference>
<keyword evidence="3 46" id="KW-0813">Transport</keyword>
<comment type="catalytic activity">
    <reaction evidence="16">
        <text>glycyl-L-leucine(out) + H(+)(out) = glycyl-L-leucine(in) + H(+)(in)</text>
        <dbReference type="Rhea" id="RHEA:71675"/>
        <dbReference type="ChEBI" id="CHEBI:15378"/>
        <dbReference type="ChEBI" id="CHEBI:143163"/>
    </reaction>
    <physiologicalReaction direction="left-to-right" evidence="16">
        <dbReference type="Rhea" id="RHEA:71676"/>
    </physiologicalReaction>
</comment>
<comment type="catalytic activity">
    <reaction evidence="12">
        <text>glycyl-sarcosine(out) + H(+)(out) = glycyl-sarcosine(in) + H(+)(in)</text>
        <dbReference type="Rhea" id="RHEA:64396"/>
        <dbReference type="ChEBI" id="CHEBI:15378"/>
        <dbReference type="ChEBI" id="CHEBI:155838"/>
    </reaction>
    <physiologicalReaction direction="left-to-right" evidence="12">
        <dbReference type="Rhea" id="RHEA:64397"/>
    </physiologicalReaction>
</comment>
<dbReference type="AlphaFoldDB" id="A0A6P3VAK0"/>
<evidence type="ECO:0000256" key="36">
    <source>
        <dbReference type="ARBA" id="ARBA00051565"/>
    </source>
</evidence>
<evidence type="ECO:0000256" key="31">
    <source>
        <dbReference type="ARBA" id="ARBA00050377"/>
    </source>
</evidence>
<comment type="catalytic activity">
    <reaction evidence="42">
        <text>L-alanyl-L-aspartate(out) + 2 H(+)(out) = L-alanyl-L-aspartate(in) + 2 H(+)(in)</text>
        <dbReference type="Rhea" id="RHEA:71695"/>
        <dbReference type="ChEBI" id="CHEBI:15378"/>
        <dbReference type="ChEBI" id="CHEBI:74363"/>
    </reaction>
    <physiologicalReaction direction="left-to-right" evidence="42">
        <dbReference type="Rhea" id="RHEA:71696"/>
    </physiologicalReaction>
</comment>
<comment type="catalytic activity">
    <reaction evidence="36">
        <text>L-alanyl-L-lysine(out) + H(+)(out) = L-alanyl-L-lysine(in) + H(+)(in)</text>
        <dbReference type="Rhea" id="RHEA:72611"/>
        <dbReference type="ChEBI" id="CHEBI:15378"/>
        <dbReference type="ChEBI" id="CHEBI:192470"/>
    </reaction>
    <physiologicalReaction direction="left-to-right" evidence="36">
        <dbReference type="Rhea" id="RHEA:72612"/>
    </physiologicalReaction>
</comment>
<dbReference type="InterPro" id="IPR000109">
    <property type="entry name" value="POT_fam"/>
</dbReference>
<keyword evidence="48" id="KW-1185">Reference proteome</keyword>
<feature type="transmembrane region" description="Helical" evidence="47">
    <location>
        <begin position="84"/>
        <end position="103"/>
    </location>
</feature>
<evidence type="ECO:0000256" key="11">
    <source>
        <dbReference type="ARBA" id="ARBA00023180"/>
    </source>
</evidence>
<comment type="similarity">
    <text evidence="2 46">Belongs to the major facilitator superfamily. Proton-dependent oligopeptide transporter (POT/PTR) (TC 2.A.17) family.</text>
</comment>
<evidence type="ECO:0000256" key="42">
    <source>
        <dbReference type="ARBA" id="ARBA00052370"/>
    </source>
</evidence>
<evidence type="ECO:0000256" key="12">
    <source>
        <dbReference type="ARBA" id="ARBA00023494"/>
    </source>
</evidence>
<comment type="catalytic activity">
    <reaction evidence="37">
        <text>L-alanyl-L-prolylglycine(out) + H(+)(out) = L-alanyl-L-prolylglycine(in) + H(+)(in)</text>
        <dbReference type="Rhea" id="RHEA:64432"/>
        <dbReference type="ChEBI" id="CHEBI:15378"/>
        <dbReference type="ChEBI" id="CHEBI:155849"/>
    </reaction>
    <physiologicalReaction direction="left-to-right" evidence="37">
        <dbReference type="Rhea" id="RHEA:64433"/>
    </physiologicalReaction>
</comment>
<evidence type="ECO:0000256" key="26">
    <source>
        <dbReference type="ARBA" id="ARBA00042837"/>
    </source>
</evidence>
<keyword evidence="11" id="KW-0325">Glycoprotein</keyword>
<evidence type="ECO:0000256" key="21">
    <source>
        <dbReference type="ARBA" id="ARBA00036681"/>
    </source>
</evidence>
<dbReference type="RefSeq" id="XP_012370197.2">
    <property type="nucleotide sequence ID" value="XM_012514743.2"/>
</dbReference>
<comment type="function">
    <text evidence="28">Electrogenic proton-coupled amino-acid transporter that transports oligopeptides of 2 to 4 amino acids with a preference for dipeptides. Transports neutral and monovalently charged peptides with a proton to peptide stoichiometry of 1:1 or 2:1. Primarily responsible for the absorption of dietary di- and tripeptides from the small intestinal lumen. Mediates transepithelial transport of muramyl and N-formylated bacterial dipeptides contributing to recognition of pathogenic bacteria by the mucosal immune system.</text>
</comment>
<dbReference type="FunFam" id="1.20.1250.20:FF:000205">
    <property type="entry name" value="Solute carrier family 15 oligopeptide transporter member 1"/>
    <property type="match status" value="1"/>
</dbReference>
<keyword evidence="6" id="KW-0769">Symport</keyword>
<evidence type="ECO:0000256" key="37">
    <source>
        <dbReference type="ARBA" id="ARBA00051580"/>
    </source>
</evidence>
<evidence type="ECO:0000256" key="30">
    <source>
        <dbReference type="ARBA" id="ARBA00050357"/>
    </source>
</evidence>
<feature type="transmembrane region" description="Helical" evidence="47">
    <location>
        <begin position="53"/>
        <end position="72"/>
    </location>
</feature>
<comment type="catalytic activity">
    <reaction evidence="30">
        <text>L-aspartyl-glycine(out) + 2 H(+)(out) = L-aspartyl-glycine(in) + 2 H(+)(in)</text>
        <dbReference type="Rhea" id="RHEA:71683"/>
        <dbReference type="ChEBI" id="CHEBI:15378"/>
        <dbReference type="ChEBI" id="CHEBI:191203"/>
    </reaction>
    <physiologicalReaction direction="left-to-right" evidence="30">
        <dbReference type="Rhea" id="RHEA:71684"/>
    </physiologicalReaction>
</comment>
<dbReference type="Proteomes" id="UP000515203">
    <property type="component" value="Unplaced"/>
</dbReference>
<dbReference type="InterPro" id="IPR036259">
    <property type="entry name" value="MFS_trans_sf"/>
</dbReference>
<accession>A0A6P3VAK0</accession>
<comment type="catalytic activity">
    <reaction evidence="33">
        <text>N-acetyl-D-muramoyl-L-alanyl-D-isoglutamine(out) + 2 H(+)(out) = N-acetyl-D-muramoyl-L-alanyl-D-isoglutamine(in) + 2 H(+)(in)</text>
        <dbReference type="Rhea" id="RHEA:64408"/>
        <dbReference type="ChEBI" id="CHEBI:15378"/>
        <dbReference type="ChEBI" id="CHEBI:155830"/>
    </reaction>
</comment>
<dbReference type="OrthoDB" id="205993at2759"/>
<comment type="catalytic activity">
    <reaction evidence="21">
        <text>glycyl-L-glutamine(out) + H(+)(out) = glycyl-L-glutamine(in) + H(+)(in)</text>
        <dbReference type="Rhea" id="RHEA:71671"/>
        <dbReference type="ChEBI" id="CHEBI:15378"/>
        <dbReference type="ChEBI" id="CHEBI:74392"/>
    </reaction>
    <physiologicalReaction direction="left-to-right" evidence="21">
        <dbReference type="Rhea" id="RHEA:71672"/>
    </physiologicalReaction>
    <physiologicalReaction direction="right-to-left" evidence="21">
        <dbReference type="Rhea" id="RHEA:71673"/>
    </physiologicalReaction>
</comment>
<comment type="catalytic activity">
    <reaction evidence="39">
        <text>N(alpha)-formyl-L-methionyl-L-leucyl-L-phenylalanine(out) + 2 H(+)(out) = N(alpha)-formyl-L-methionyl-L-leucyl-L-phenylalanine(in) + 2 H(+)(in)</text>
        <dbReference type="Rhea" id="RHEA:75399"/>
        <dbReference type="ChEBI" id="CHEBI:15378"/>
        <dbReference type="ChEBI" id="CHEBI:194314"/>
    </reaction>
</comment>
<evidence type="ECO:0000256" key="29">
    <source>
        <dbReference type="ARBA" id="ARBA00050347"/>
    </source>
</evidence>
<evidence type="ECO:0000256" key="46">
    <source>
        <dbReference type="RuleBase" id="RU003755"/>
    </source>
</evidence>
<dbReference type="GO" id="GO:0015031">
    <property type="term" value="P:protein transport"/>
    <property type="evidence" value="ECO:0007669"/>
    <property type="project" value="UniProtKB-KW"/>
</dbReference>
<evidence type="ECO:0000256" key="34">
    <source>
        <dbReference type="ARBA" id="ARBA00051307"/>
    </source>
</evidence>
<comment type="catalytic activity">
    <reaction evidence="43">
        <text>L-methionyl-L-phenylalanyl-L-methionine(out) + H(+)(out) = L-methionyl-L-phenylalanyl-L-methionine(in) + H(+)(in)</text>
        <dbReference type="Rhea" id="RHEA:71719"/>
        <dbReference type="ChEBI" id="CHEBI:15378"/>
        <dbReference type="ChEBI" id="CHEBI:191211"/>
    </reaction>
    <physiologicalReaction direction="left-to-right" evidence="43">
        <dbReference type="Rhea" id="RHEA:71720"/>
    </physiologicalReaction>
</comment>
<evidence type="ECO:0000256" key="47">
    <source>
        <dbReference type="SAM" id="Phobius"/>
    </source>
</evidence>
<dbReference type="PROSITE" id="PS01022">
    <property type="entry name" value="PTR2_1"/>
    <property type="match status" value="1"/>
</dbReference>
<feature type="transmembrane region" description="Helical" evidence="47">
    <location>
        <begin position="123"/>
        <end position="143"/>
    </location>
</feature>
<keyword evidence="5 46" id="KW-0812">Transmembrane</keyword>
<evidence type="ECO:0000256" key="27">
    <source>
        <dbReference type="ARBA" id="ARBA00043099"/>
    </source>
</evidence>
<organism evidence="48 49">
    <name type="scientific">Octodon degus</name>
    <name type="common">Degu</name>
    <name type="synonym">Sciurus degus</name>
    <dbReference type="NCBI Taxonomy" id="10160"/>
    <lineage>
        <taxon>Eukaryota</taxon>
        <taxon>Metazoa</taxon>
        <taxon>Chordata</taxon>
        <taxon>Craniata</taxon>
        <taxon>Vertebrata</taxon>
        <taxon>Euteleostomi</taxon>
        <taxon>Mammalia</taxon>
        <taxon>Eutheria</taxon>
        <taxon>Euarchontoglires</taxon>
        <taxon>Glires</taxon>
        <taxon>Rodentia</taxon>
        <taxon>Hystricomorpha</taxon>
        <taxon>Octodontidae</taxon>
        <taxon>Octodon</taxon>
    </lineage>
</organism>
<evidence type="ECO:0000256" key="24">
    <source>
        <dbReference type="ARBA" id="ARBA00041093"/>
    </source>
</evidence>
<evidence type="ECO:0000256" key="6">
    <source>
        <dbReference type="ARBA" id="ARBA00022847"/>
    </source>
</evidence>
<evidence type="ECO:0000256" key="18">
    <source>
        <dbReference type="ARBA" id="ARBA00036337"/>
    </source>
</evidence>
<dbReference type="Pfam" id="PF00854">
    <property type="entry name" value="PTR2"/>
    <property type="match status" value="3"/>
</dbReference>
<comment type="catalytic activity">
    <reaction evidence="38">
        <text>L-phenylalanyl-L-phenylalanine(out) + H(+)(out) = L-phenylalanyl-L-phenylalanine(in) + H(+)(in)</text>
        <dbReference type="Rhea" id="RHEA:71707"/>
        <dbReference type="ChEBI" id="CHEBI:15378"/>
        <dbReference type="ChEBI" id="CHEBI:191205"/>
    </reaction>
    <physiologicalReaction direction="left-to-right" evidence="38">
        <dbReference type="Rhea" id="RHEA:71708"/>
    </physiologicalReaction>
</comment>
<proteinExistence type="inferred from homology"/>
<feature type="transmembrane region" description="Helical" evidence="47">
    <location>
        <begin position="595"/>
        <end position="615"/>
    </location>
</feature>
<evidence type="ECO:0000256" key="19">
    <source>
        <dbReference type="ARBA" id="ARBA00036347"/>
    </source>
</evidence>
<protein>
    <recommendedName>
        <fullName evidence="24">Solute carrier family 15 member 1</fullName>
    </recommendedName>
    <alternativeName>
        <fullName evidence="27">Intestinal H(+)/peptide cotransporter</fullName>
    </alternativeName>
    <alternativeName>
        <fullName evidence="25">Oligopeptide transporter, small intestine isoform</fullName>
    </alternativeName>
    <alternativeName>
        <fullName evidence="26">Peptide transporter 1</fullName>
    </alternativeName>
    <alternativeName>
        <fullName evidence="45">Proton-coupled dipeptide cotransporter</fullName>
    </alternativeName>
</protein>
<comment type="catalytic activity">
    <reaction evidence="44">
        <text>L-alanyl-L-leucyl-L-alanine(out) + H(+)(out) = L-alanyl-L-leucyl-L-alanine(in) + H(+)(in)</text>
        <dbReference type="Rhea" id="RHEA:71723"/>
        <dbReference type="ChEBI" id="CHEBI:15378"/>
        <dbReference type="ChEBI" id="CHEBI:191212"/>
    </reaction>
    <physiologicalReaction direction="left-to-right" evidence="44">
        <dbReference type="Rhea" id="RHEA:71724"/>
    </physiologicalReaction>
</comment>
<feature type="transmembrane region" description="Helical" evidence="47">
    <location>
        <begin position="257"/>
        <end position="275"/>
    </location>
</feature>
<comment type="catalytic activity">
    <reaction evidence="18">
        <text>glycylglycyl-L-proline(out) + H(+)(out) = glycylglycyl-L-proline(in) + H(+)(in)</text>
        <dbReference type="Rhea" id="RHEA:64440"/>
        <dbReference type="ChEBI" id="CHEBI:15378"/>
        <dbReference type="ChEBI" id="CHEBI:155851"/>
    </reaction>
    <physiologicalReaction direction="left-to-right" evidence="18">
        <dbReference type="Rhea" id="RHEA:64441"/>
    </physiologicalReaction>
</comment>
<dbReference type="GO" id="GO:0016324">
    <property type="term" value="C:apical plasma membrane"/>
    <property type="evidence" value="ECO:0007669"/>
    <property type="project" value="UniProtKB-SubCell"/>
</dbReference>
<evidence type="ECO:0000256" key="3">
    <source>
        <dbReference type="ARBA" id="ARBA00022448"/>
    </source>
</evidence>
<evidence type="ECO:0000256" key="2">
    <source>
        <dbReference type="ARBA" id="ARBA00005982"/>
    </source>
</evidence>
<evidence type="ECO:0000256" key="14">
    <source>
        <dbReference type="ARBA" id="ARBA00023617"/>
    </source>
</evidence>
<evidence type="ECO:0000256" key="39">
    <source>
        <dbReference type="ARBA" id="ARBA00052040"/>
    </source>
</evidence>
<evidence type="ECO:0000256" key="22">
    <source>
        <dbReference type="ARBA" id="ARBA00036857"/>
    </source>
</evidence>
<comment type="catalytic activity">
    <reaction evidence="20">
        <text>glycyl-L-proline(out) + H(+)(out) = glycyl-L-proline(in) + H(+)(in)</text>
        <dbReference type="Rhea" id="RHEA:64428"/>
        <dbReference type="ChEBI" id="CHEBI:15378"/>
        <dbReference type="ChEBI" id="CHEBI:73779"/>
    </reaction>
    <physiologicalReaction direction="left-to-right" evidence="20">
        <dbReference type="Rhea" id="RHEA:64429"/>
    </physiologicalReaction>
</comment>
<keyword evidence="4" id="KW-1003">Cell membrane</keyword>